<feature type="transmembrane region" description="Helical" evidence="1">
    <location>
        <begin position="278"/>
        <end position="297"/>
    </location>
</feature>
<evidence type="ECO:0000313" key="3">
    <source>
        <dbReference type="EMBL" id="CAB4967762.1"/>
    </source>
</evidence>
<feature type="transmembrane region" description="Helical" evidence="1">
    <location>
        <begin position="85"/>
        <end position="105"/>
    </location>
</feature>
<dbReference type="PANTHER" id="PTHR23531">
    <property type="entry name" value="QUINOLENE RESISTANCE PROTEIN NORA"/>
    <property type="match status" value="1"/>
</dbReference>
<evidence type="ECO:0000256" key="1">
    <source>
        <dbReference type="SAM" id="Phobius"/>
    </source>
</evidence>
<reference evidence="3" key="1">
    <citation type="submission" date="2020-05" db="EMBL/GenBank/DDBJ databases">
        <authorList>
            <person name="Chiriac C."/>
            <person name="Salcher M."/>
            <person name="Ghai R."/>
            <person name="Kavagutti S V."/>
        </authorList>
    </citation>
    <scope>NUCLEOTIDE SEQUENCE</scope>
</reference>
<dbReference type="InterPro" id="IPR036259">
    <property type="entry name" value="MFS_trans_sf"/>
</dbReference>
<name>A0A6J7LKN7_9ZZZZ</name>
<gene>
    <name evidence="3" type="ORF">UFOPK3897_00004</name>
</gene>
<sequence length="410" mass="42380">MKIFHRTKKESRPVLITSSFVLIVGSGLAYFVSLGIVLPVVPQYAKERLGGSSVEVGIAVGALFLGAVLLRPYVGRLGDRFGRRFLIIGGAATVALSLSVYGLVVSLPFLIAARVLTGLGEAAFFVGAAALITDLAPTERRGEAISYWSIAVYGGLALGPVVGEALLESGGYNLVWVAAGGVGAVAVLLGCFTKDVVRPQAVAGSKREPIINRSAVAPGMVLFSGLIALAAFTVFIPLYAGEVGLKNLEVVYFAYAAPVLIVRIFFARIPDRLGAVRSASLALIATTAGMAVLALWATVAGLLVGTIIFALGSSLLYPALFVLALSRAPETERASVIGTFSSFFDLSQGLGSILVGLAVAGAGYQGGFAAGAVFAVMGFALLTWRGIKTDNGKHISVDEIELLGSEHSGS</sequence>
<feature type="transmembrane region" description="Helical" evidence="1">
    <location>
        <begin position="337"/>
        <end position="360"/>
    </location>
</feature>
<dbReference type="GO" id="GO:0022857">
    <property type="term" value="F:transmembrane transporter activity"/>
    <property type="evidence" value="ECO:0007669"/>
    <property type="project" value="InterPro"/>
</dbReference>
<dbReference type="CDD" id="cd17489">
    <property type="entry name" value="MFS_YfcJ_like"/>
    <property type="match status" value="1"/>
</dbReference>
<feature type="transmembrane region" description="Helical" evidence="1">
    <location>
        <begin position="174"/>
        <end position="193"/>
    </location>
</feature>
<accession>A0A6J7LKN7</accession>
<dbReference type="EMBL" id="CAFBOF010000001">
    <property type="protein sequence ID" value="CAB4967762.1"/>
    <property type="molecule type" value="Genomic_DNA"/>
</dbReference>
<feature type="transmembrane region" description="Helical" evidence="1">
    <location>
        <begin position="53"/>
        <end position="73"/>
    </location>
</feature>
<dbReference type="InterPro" id="IPR020846">
    <property type="entry name" value="MFS_dom"/>
</dbReference>
<keyword evidence="1" id="KW-0472">Membrane</keyword>
<feature type="transmembrane region" description="Helical" evidence="1">
    <location>
        <begin position="20"/>
        <end position="41"/>
    </location>
</feature>
<dbReference type="Pfam" id="PF07690">
    <property type="entry name" value="MFS_1"/>
    <property type="match status" value="1"/>
</dbReference>
<dbReference type="AlphaFoldDB" id="A0A6J7LKN7"/>
<proteinExistence type="predicted"/>
<dbReference type="PANTHER" id="PTHR23531:SF1">
    <property type="entry name" value="QUINOLENE RESISTANCE PROTEIN NORA"/>
    <property type="match status" value="1"/>
</dbReference>
<feature type="transmembrane region" description="Helical" evidence="1">
    <location>
        <begin position="250"/>
        <end position="266"/>
    </location>
</feature>
<dbReference type="PROSITE" id="PS50850">
    <property type="entry name" value="MFS"/>
    <property type="match status" value="1"/>
</dbReference>
<dbReference type="InterPro" id="IPR052714">
    <property type="entry name" value="MFS_Exporter"/>
</dbReference>
<dbReference type="InterPro" id="IPR011701">
    <property type="entry name" value="MFS"/>
</dbReference>
<feature type="transmembrane region" description="Helical" evidence="1">
    <location>
        <begin position="366"/>
        <end position="384"/>
    </location>
</feature>
<protein>
    <submittedName>
        <fullName evidence="3">Unannotated protein</fullName>
    </submittedName>
</protein>
<feature type="transmembrane region" description="Helical" evidence="1">
    <location>
        <begin position="111"/>
        <end position="132"/>
    </location>
</feature>
<keyword evidence="1" id="KW-0812">Transmembrane</keyword>
<dbReference type="Gene3D" id="1.20.1250.20">
    <property type="entry name" value="MFS general substrate transporter like domains"/>
    <property type="match status" value="1"/>
</dbReference>
<feature type="transmembrane region" description="Helical" evidence="1">
    <location>
        <begin position="144"/>
        <end position="162"/>
    </location>
</feature>
<keyword evidence="1" id="KW-1133">Transmembrane helix</keyword>
<feature type="transmembrane region" description="Helical" evidence="1">
    <location>
        <begin position="214"/>
        <end position="238"/>
    </location>
</feature>
<dbReference type="SUPFAM" id="SSF103473">
    <property type="entry name" value="MFS general substrate transporter"/>
    <property type="match status" value="1"/>
</dbReference>
<feature type="transmembrane region" description="Helical" evidence="1">
    <location>
        <begin position="303"/>
        <end position="325"/>
    </location>
</feature>
<feature type="domain" description="Major facilitator superfamily (MFS) profile" evidence="2">
    <location>
        <begin position="19"/>
        <end position="390"/>
    </location>
</feature>
<evidence type="ECO:0000259" key="2">
    <source>
        <dbReference type="PROSITE" id="PS50850"/>
    </source>
</evidence>
<organism evidence="3">
    <name type="scientific">freshwater metagenome</name>
    <dbReference type="NCBI Taxonomy" id="449393"/>
    <lineage>
        <taxon>unclassified sequences</taxon>
        <taxon>metagenomes</taxon>
        <taxon>ecological metagenomes</taxon>
    </lineage>
</organism>